<name>A0A2S7WEP7_9FLAO</name>
<protein>
    <recommendedName>
        <fullName evidence="3">Outer membrane protein beta-barrel domain-containing protein</fullName>
    </recommendedName>
</protein>
<evidence type="ECO:0000313" key="2">
    <source>
        <dbReference type="Proteomes" id="UP000237608"/>
    </source>
</evidence>
<keyword evidence="2" id="KW-1185">Reference proteome</keyword>
<accession>A0A2S7WEP7</accession>
<dbReference type="Proteomes" id="UP000237608">
    <property type="component" value="Unassembled WGS sequence"/>
</dbReference>
<reference evidence="1 2" key="1">
    <citation type="submission" date="2016-12" db="EMBL/GenBank/DDBJ databases">
        <title>Trade-off between light-utilization and light-protection in marine flavobacteria.</title>
        <authorList>
            <person name="Kumagai Y."/>
            <person name="Yoshizawa S."/>
            <person name="Kogure K."/>
            <person name="Iwasaki W."/>
        </authorList>
    </citation>
    <scope>NUCLEOTIDE SEQUENCE [LARGE SCALE GENOMIC DNA]</scope>
    <source>
        <strain evidence="1 2">KCTC 22729</strain>
    </source>
</reference>
<organism evidence="1 2">
    <name type="scientific">Polaribacter gangjinensis</name>
    <dbReference type="NCBI Taxonomy" id="574710"/>
    <lineage>
        <taxon>Bacteria</taxon>
        <taxon>Pseudomonadati</taxon>
        <taxon>Bacteroidota</taxon>
        <taxon>Flavobacteriia</taxon>
        <taxon>Flavobacteriales</taxon>
        <taxon>Flavobacteriaceae</taxon>
    </lineage>
</organism>
<proteinExistence type="predicted"/>
<dbReference type="AlphaFoldDB" id="A0A2S7WEP7"/>
<evidence type="ECO:0000313" key="1">
    <source>
        <dbReference type="EMBL" id="PQJ76067.1"/>
    </source>
</evidence>
<dbReference type="EMBL" id="MSCL01000001">
    <property type="protein sequence ID" value="PQJ76067.1"/>
    <property type="molecule type" value="Genomic_DNA"/>
</dbReference>
<sequence>MDISLGIRNKKRTLGTTLSGSYIYGTDNSYQLVSNSFVSFNLYRTTHFALRFRPTLSFVVANQTFGKYTLRIINGRRVFVYSSTEVFDLLNTQLGFPISFSKKSWDVELGYYLNLPNAVADETNLKNTSFFGFSVGYLFDLSKKK</sequence>
<gene>
    <name evidence="1" type="ORF">BTO13_00460</name>
</gene>
<comment type="caution">
    <text evidence="1">The sequence shown here is derived from an EMBL/GenBank/DDBJ whole genome shotgun (WGS) entry which is preliminary data.</text>
</comment>
<evidence type="ECO:0008006" key="3">
    <source>
        <dbReference type="Google" id="ProtNLM"/>
    </source>
</evidence>